<dbReference type="Gene3D" id="1.10.540.10">
    <property type="entry name" value="Acyl-CoA dehydrogenase/oxidase, N-terminal domain"/>
    <property type="match status" value="1"/>
</dbReference>
<dbReference type="InterPro" id="IPR029320">
    <property type="entry name" value="Acyl-CoA_ox_N"/>
</dbReference>
<dbReference type="GO" id="GO:0000038">
    <property type="term" value="P:very long-chain fatty acid metabolic process"/>
    <property type="evidence" value="ECO:0007669"/>
    <property type="project" value="TreeGrafter"/>
</dbReference>
<evidence type="ECO:0000313" key="5">
    <source>
        <dbReference type="Proteomes" id="UP000683360"/>
    </source>
</evidence>
<dbReference type="GO" id="GO:0071949">
    <property type="term" value="F:FAD binding"/>
    <property type="evidence" value="ECO:0007669"/>
    <property type="project" value="InterPro"/>
</dbReference>
<dbReference type="InterPro" id="IPR009100">
    <property type="entry name" value="AcylCoA_DH/oxidase_NM_dom_sf"/>
</dbReference>
<proteinExistence type="predicted"/>
<sequence length="666" mass="76882">MSQENVTPDLARERSKATFDVENLAEFMIGGRDRLKRKRFLQTDSAIDKAAEYLGKIKELVKQYPNCRVTFLEIPVYSISEYNKNKDHKTPEIFKDQDKKLEAQIYKLNEKIRTLNKDELTYSPLFTTDIIHNSKTIKNKRTRTSTTRKTFSFWLYADGIHPGPLLAKVWLMKITKHALINCWKQDHIWHHRSCIELCTTDYELLQRSNVQWMCCKCDSLNVSSFTYHAYEIENISYYEPLTTDLSFMDSFSSSFSPLVTSSPKDKSITKNRSVTNSTRNSIKDTTPPPFNITNKRNLRIMTVNCRSIKDKTSEFKTTIQYTKPDIIIGTESWLKGVKPGKNPTKDAIKSAEVFPDNYTSFRNDRGTLGGGVFILVHNSMISTEQPQYITKCEIEWVKPNLKTAQDLIIGSFYMPHRNKAQLEELEKSLEKITEENKNSNIILAGDFNCPVIYTIIEGMNKNNTKPFWKYVKSRKQDNIGVAPLKKHGQLINDKKTPGNGDYRHARAFYYRVKVIKVLSKSIYIQKKLQEMGITDMQEAFYYRECVLQHTSTPLDLHFQAFIPTIEKQCTNQQKDRWLQKSQELKIIGAYAQTELGHGGSKVVSLREQRSVLYTFLAILKSLSTAADVCEMAKYLIAVLAKEERHTEFDFHHSSALIEISSHGSDK</sequence>
<accession>A0A8S3R848</accession>
<dbReference type="GO" id="GO:0005777">
    <property type="term" value="C:peroxisome"/>
    <property type="evidence" value="ECO:0007669"/>
    <property type="project" value="InterPro"/>
</dbReference>
<organism evidence="4 5">
    <name type="scientific">Mytilus edulis</name>
    <name type="common">Blue mussel</name>
    <dbReference type="NCBI Taxonomy" id="6550"/>
    <lineage>
        <taxon>Eukaryota</taxon>
        <taxon>Metazoa</taxon>
        <taxon>Spiralia</taxon>
        <taxon>Lophotrochozoa</taxon>
        <taxon>Mollusca</taxon>
        <taxon>Bivalvia</taxon>
        <taxon>Autobranchia</taxon>
        <taxon>Pteriomorphia</taxon>
        <taxon>Mytilida</taxon>
        <taxon>Mytiloidea</taxon>
        <taxon>Mytilidae</taxon>
        <taxon>Mytilinae</taxon>
        <taxon>Mytilus</taxon>
    </lineage>
</organism>
<gene>
    <name evidence="4" type="ORF">MEDL_18274</name>
</gene>
<evidence type="ECO:0000256" key="1">
    <source>
        <dbReference type="ARBA" id="ARBA00004846"/>
    </source>
</evidence>
<evidence type="ECO:0000259" key="3">
    <source>
        <dbReference type="Pfam" id="PF14749"/>
    </source>
</evidence>
<dbReference type="InterPro" id="IPR036691">
    <property type="entry name" value="Endo/exonu/phosph_ase_sf"/>
</dbReference>
<dbReference type="GO" id="GO:0003997">
    <property type="term" value="F:acyl-CoA oxidase activity"/>
    <property type="evidence" value="ECO:0007669"/>
    <property type="project" value="UniProtKB-EC"/>
</dbReference>
<dbReference type="SUPFAM" id="SSF56645">
    <property type="entry name" value="Acyl-CoA dehydrogenase NM domain-like"/>
    <property type="match status" value="1"/>
</dbReference>
<feature type="region of interest" description="Disordered" evidence="2">
    <location>
        <begin position="265"/>
        <end position="289"/>
    </location>
</feature>
<name>A0A8S3R848_MYTED</name>
<dbReference type="SUPFAM" id="SSF56219">
    <property type="entry name" value="DNase I-like"/>
    <property type="match status" value="1"/>
</dbReference>
<keyword evidence="4" id="KW-0560">Oxidoreductase</keyword>
<dbReference type="EMBL" id="CAJPWZ010000931">
    <property type="protein sequence ID" value="CAG2203899.1"/>
    <property type="molecule type" value="Genomic_DNA"/>
</dbReference>
<protein>
    <submittedName>
        <fullName evidence="4">E1.3.3.6</fullName>
        <ecNumber evidence="4">1.3.3.6</ecNumber>
    </submittedName>
</protein>
<comment type="caution">
    <text evidence="4">The sequence shown here is derived from an EMBL/GenBank/DDBJ whole genome shotgun (WGS) entry which is preliminary data.</text>
</comment>
<feature type="compositionally biased region" description="Polar residues" evidence="2">
    <location>
        <begin position="270"/>
        <end position="284"/>
    </location>
</feature>
<dbReference type="Proteomes" id="UP000683360">
    <property type="component" value="Unassembled WGS sequence"/>
</dbReference>
<dbReference type="GO" id="GO:0005504">
    <property type="term" value="F:fatty acid binding"/>
    <property type="evidence" value="ECO:0007669"/>
    <property type="project" value="TreeGrafter"/>
</dbReference>
<dbReference type="GO" id="GO:0055088">
    <property type="term" value="P:lipid homeostasis"/>
    <property type="evidence" value="ECO:0007669"/>
    <property type="project" value="TreeGrafter"/>
</dbReference>
<dbReference type="Gene3D" id="3.60.10.10">
    <property type="entry name" value="Endonuclease/exonuclease/phosphatase"/>
    <property type="match status" value="1"/>
</dbReference>
<dbReference type="PANTHER" id="PTHR10909:SF250">
    <property type="entry name" value="PEROXISOMAL ACYL-COENZYME A OXIDASE 1"/>
    <property type="match status" value="1"/>
</dbReference>
<dbReference type="Pfam" id="PF14749">
    <property type="entry name" value="Acyl-CoA_ox_N"/>
    <property type="match status" value="1"/>
</dbReference>
<dbReference type="InterPro" id="IPR012258">
    <property type="entry name" value="Acyl-CoA_oxidase"/>
</dbReference>
<evidence type="ECO:0000256" key="2">
    <source>
        <dbReference type="SAM" id="MobiDB-lite"/>
    </source>
</evidence>
<reference evidence="4" key="1">
    <citation type="submission" date="2021-03" db="EMBL/GenBank/DDBJ databases">
        <authorList>
            <person name="Bekaert M."/>
        </authorList>
    </citation>
    <scope>NUCLEOTIDE SEQUENCE</scope>
</reference>
<dbReference type="EC" id="1.3.3.6" evidence="4"/>
<dbReference type="GO" id="GO:0033540">
    <property type="term" value="P:fatty acid beta-oxidation using acyl-CoA oxidase"/>
    <property type="evidence" value="ECO:0007669"/>
    <property type="project" value="TreeGrafter"/>
</dbReference>
<dbReference type="InterPro" id="IPR037069">
    <property type="entry name" value="AcylCoA_DH/ox_N_sf"/>
</dbReference>
<dbReference type="PANTHER" id="PTHR10909">
    <property type="entry name" value="ELECTRON TRANSPORT OXIDOREDUCTASE"/>
    <property type="match status" value="1"/>
</dbReference>
<keyword evidence="5" id="KW-1185">Reference proteome</keyword>
<dbReference type="OrthoDB" id="6157682at2759"/>
<evidence type="ECO:0000313" key="4">
    <source>
        <dbReference type="EMBL" id="CAG2203899.1"/>
    </source>
</evidence>
<feature type="domain" description="Acyl-coenzyme A oxidase N-terminal" evidence="3">
    <location>
        <begin position="517"/>
        <end position="587"/>
    </location>
</feature>
<comment type="pathway">
    <text evidence="1">Lipid metabolism; peroxisomal fatty acid beta-oxidation.</text>
</comment>
<dbReference type="AlphaFoldDB" id="A0A8S3R848"/>